<protein>
    <submittedName>
        <fullName evidence="2">Uncharacterized protein</fullName>
    </submittedName>
</protein>
<feature type="compositionally biased region" description="Low complexity" evidence="1">
    <location>
        <begin position="8"/>
        <end position="17"/>
    </location>
</feature>
<evidence type="ECO:0000313" key="3">
    <source>
        <dbReference type="Proteomes" id="UP000738349"/>
    </source>
</evidence>
<reference evidence="2" key="1">
    <citation type="journal article" date="2021" name="Nat. Commun.">
        <title>Genetic determinants of endophytism in the Arabidopsis root mycobiome.</title>
        <authorList>
            <person name="Mesny F."/>
            <person name="Miyauchi S."/>
            <person name="Thiergart T."/>
            <person name="Pickel B."/>
            <person name="Atanasova L."/>
            <person name="Karlsson M."/>
            <person name="Huettel B."/>
            <person name="Barry K.W."/>
            <person name="Haridas S."/>
            <person name="Chen C."/>
            <person name="Bauer D."/>
            <person name="Andreopoulos W."/>
            <person name="Pangilinan J."/>
            <person name="LaButti K."/>
            <person name="Riley R."/>
            <person name="Lipzen A."/>
            <person name="Clum A."/>
            <person name="Drula E."/>
            <person name="Henrissat B."/>
            <person name="Kohler A."/>
            <person name="Grigoriev I.V."/>
            <person name="Martin F.M."/>
            <person name="Hacquard S."/>
        </authorList>
    </citation>
    <scope>NUCLEOTIDE SEQUENCE</scope>
    <source>
        <strain evidence="2">MPI-CAGE-AT-0147</strain>
    </source>
</reference>
<feature type="compositionally biased region" description="Polar residues" evidence="1">
    <location>
        <begin position="271"/>
        <end position="284"/>
    </location>
</feature>
<accession>A0A9P9IWY1</accession>
<dbReference type="OrthoDB" id="10627572at2759"/>
<keyword evidence="3" id="KW-1185">Reference proteome</keyword>
<dbReference type="AlphaFoldDB" id="A0A9P9IWY1"/>
<feature type="compositionally biased region" description="Polar residues" evidence="1">
    <location>
        <begin position="84"/>
        <end position="94"/>
    </location>
</feature>
<dbReference type="Proteomes" id="UP000738349">
    <property type="component" value="Unassembled WGS sequence"/>
</dbReference>
<name>A0A9P9IWY1_9HYPO</name>
<feature type="compositionally biased region" description="Low complexity" evidence="1">
    <location>
        <begin position="241"/>
        <end position="253"/>
    </location>
</feature>
<gene>
    <name evidence="2" type="ORF">EDB81DRAFT_802959</name>
</gene>
<feature type="compositionally biased region" description="Basic and acidic residues" evidence="1">
    <location>
        <begin position="365"/>
        <end position="380"/>
    </location>
</feature>
<proteinExistence type="predicted"/>
<evidence type="ECO:0000256" key="1">
    <source>
        <dbReference type="SAM" id="MobiDB-lite"/>
    </source>
</evidence>
<feature type="region of interest" description="Disordered" evidence="1">
    <location>
        <begin position="351"/>
        <end position="437"/>
    </location>
</feature>
<organism evidence="2 3">
    <name type="scientific">Dactylonectria macrodidyma</name>
    <dbReference type="NCBI Taxonomy" id="307937"/>
    <lineage>
        <taxon>Eukaryota</taxon>
        <taxon>Fungi</taxon>
        <taxon>Dikarya</taxon>
        <taxon>Ascomycota</taxon>
        <taxon>Pezizomycotina</taxon>
        <taxon>Sordariomycetes</taxon>
        <taxon>Hypocreomycetidae</taxon>
        <taxon>Hypocreales</taxon>
        <taxon>Nectriaceae</taxon>
        <taxon>Dactylonectria</taxon>
    </lineage>
</organism>
<sequence length="461" mass="48724">MARRKQPAESASEAPTSRRSRSAPPPNSANRNRNRGASSKKGQQRLEPAVETLPRNVPRNVPQAGIAKSDLPQQTPPSAASFLSIPSTPPSGVSRSREATPKNIGCVDEKVLETPPNRGTQAAGPPNQRTPQELINAPLGTSPFTPIQLSSDDESDRSSDVMIYSANVVSTNKRKRRTTSTSKSLPAKRAKTQAASLEVPTRAPAKQKPASRQNPAALGPTTKPSHAAASTPRANTPIVLSSSDVSDTNGSSSQQARPSVKPCVKAKYMQQVGSQQASPAQATSKKSDPDCFIVENGQTTPKRRPHNQDTKPTPKKRRIGNPGAGLAAAAIVGQTSADGYDSDCQILYAVSTPKKRAPGVATPSNKRDANSRGPVKETKTNKKSLATPKRNLSVPPSQPSPDCPNVKSMLAQPATTTRPSLNHTRNNSMVDPIHGCSPVDLIHSARNAKGQDARKTVASVA</sequence>
<evidence type="ECO:0000313" key="2">
    <source>
        <dbReference type="EMBL" id="KAH7134015.1"/>
    </source>
</evidence>
<dbReference type="EMBL" id="JAGMUV010000014">
    <property type="protein sequence ID" value="KAH7134015.1"/>
    <property type="molecule type" value="Genomic_DNA"/>
</dbReference>
<feature type="region of interest" description="Disordered" evidence="1">
    <location>
        <begin position="1"/>
        <end position="322"/>
    </location>
</feature>
<feature type="compositionally biased region" description="Low complexity" evidence="1">
    <location>
        <begin position="28"/>
        <end position="39"/>
    </location>
</feature>
<comment type="caution">
    <text evidence="2">The sequence shown here is derived from an EMBL/GenBank/DDBJ whole genome shotgun (WGS) entry which is preliminary data.</text>
</comment>
<feature type="compositionally biased region" description="Polar residues" evidence="1">
    <location>
        <begin position="413"/>
        <end position="429"/>
    </location>
</feature>